<proteinExistence type="predicted"/>
<dbReference type="Proteomes" id="UP001633002">
    <property type="component" value="Unassembled WGS sequence"/>
</dbReference>
<evidence type="ECO:0008006" key="3">
    <source>
        <dbReference type="Google" id="ProtNLM"/>
    </source>
</evidence>
<sequence>MWRCKEKVRDVMHGSVASSFHYILFFYQMIEKIDPGCIVDWSTWDDTCSMFRQAFVAPSASRNVVQYCQKCVHAHCAQHIRMNIRTRFGKSAEAQFIQLLYALNVDMLTMI</sequence>
<evidence type="ECO:0000313" key="2">
    <source>
        <dbReference type="Proteomes" id="UP001633002"/>
    </source>
</evidence>
<evidence type="ECO:0000313" key="1">
    <source>
        <dbReference type="EMBL" id="KAL3677718.1"/>
    </source>
</evidence>
<comment type="caution">
    <text evidence="1">The sequence shown here is derived from an EMBL/GenBank/DDBJ whole genome shotgun (WGS) entry which is preliminary data.</text>
</comment>
<reference evidence="1 2" key="1">
    <citation type="submission" date="2024-09" db="EMBL/GenBank/DDBJ databases">
        <title>Chromosome-scale assembly of Riccia sorocarpa.</title>
        <authorList>
            <person name="Paukszto L."/>
        </authorList>
    </citation>
    <scope>NUCLEOTIDE SEQUENCE [LARGE SCALE GENOMIC DNA]</scope>
    <source>
        <strain evidence="1">LP-2024</strain>
        <tissue evidence="1">Aerial parts of the thallus</tissue>
    </source>
</reference>
<gene>
    <name evidence="1" type="ORF">R1sor_020674</name>
</gene>
<dbReference type="EMBL" id="JBJQOH010000007">
    <property type="protein sequence ID" value="KAL3677718.1"/>
    <property type="molecule type" value="Genomic_DNA"/>
</dbReference>
<organism evidence="1 2">
    <name type="scientific">Riccia sorocarpa</name>
    <dbReference type="NCBI Taxonomy" id="122646"/>
    <lineage>
        <taxon>Eukaryota</taxon>
        <taxon>Viridiplantae</taxon>
        <taxon>Streptophyta</taxon>
        <taxon>Embryophyta</taxon>
        <taxon>Marchantiophyta</taxon>
        <taxon>Marchantiopsida</taxon>
        <taxon>Marchantiidae</taxon>
        <taxon>Marchantiales</taxon>
        <taxon>Ricciaceae</taxon>
        <taxon>Riccia</taxon>
    </lineage>
</organism>
<name>A0ABD3GEW5_9MARC</name>
<keyword evidence="2" id="KW-1185">Reference proteome</keyword>
<protein>
    <recommendedName>
        <fullName evidence="3">Transposase</fullName>
    </recommendedName>
</protein>
<accession>A0ABD3GEW5</accession>
<dbReference type="AlphaFoldDB" id="A0ABD3GEW5"/>